<dbReference type="InterPro" id="IPR020930">
    <property type="entry name" value="Ribosomal_uL5_bac-type"/>
</dbReference>
<keyword evidence="3 5" id="KW-0689">Ribosomal protein</keyword>
<organism evidence="9 10">
    <name type="scientific">Suttonella indologenes</name>
    <dbReference type="NCBI Taxonomy" id="13276"/>
    <lineage>
        <taxon>Bacteria</taxon>
        <taxon>Pseudomonadati</taxon>
        <taxon>Pseudomonadota</taxon>
        <taxon>Gammaproteobacteria</taxon>
        <taxon>Cardiobacteriales</taxon>
        <taxon>Cardiobacteriaceae</taxon>
        <taxon>Suttonella</taxon>
    </lineage>
</organism>
<dbReference type="RefSeq" id="WP_115218010.1">
    <property type="nucleotide sequence ID" value="NZ_UHIA01000003.1"/>
</dbReference>
<dbReference type="InterPro" id="IPR001021">
    <property type="entry name" value="Ribosomal_bL25_long"/>
</dbReference>
<dbReference type="NCBIfam" id="NF004128">
    <property type="entry name" value="PRK05618.1-2"/>
    <property type="match status" value="1"/>
</dbReference>
<dbReference type="EMBL" id="UHIA01000003">
    <property type="protein sequence ID" value="SUO92810.1"/>
    <property type="molecule type" value="Genomic_DNA"/>
</dbReference>
<comment type="function">
    <text evidence="5">This is one of the proteins that binds to the 5S RNA in the ribosome where it forms part of the central protuberance.</text>
</comment>
<dbReference type="HAMAP" id="MF_01336">
    <property type="entry name" value="Ribosomal_bL25"/>
    <property type="match status" value="1"/>
</dbReference>
<evidence type="ECO:0000313" key="10">
    <source>
        <dbReference type="Proteomes" id="UP000254575"/>
    </source>
</evidence>
<evidence type="ECO:0000256" key="1">
    <source>
        <dbReference type="ARBA" id="ARBA00022730"/>
    </source>
</evidence>
<dbReference type="Pfam" id="PF14693">
    <property type="entry name" value="Ribosomal_TL5_C"/>
    <property type="match status" value="1"/>
</dbReference>
<reference evidence="9 10" key="1">
    <citation type="submission" date="2018-06" db="EMBL/GenBank/DDBJ databases">
        <authorList>
            <consortium name="Pathogen Informatics"/>
            <person name="Doyle S."/>
        </authorList>
    </citation>
    <scope>NUCLEOTIDE SEQUENCE [LARGE SCALE GENOMIC DNA]</scope>
    <source>
        <strain evidence="9 10">NCTC10717</strain>
    </source>
</reference>
<dbReference type="OrthoDB" id="9806411at2"/>
<sequence>MSNQEYRYTLHAVVRTDEGKGASRRLRREGWVPAIVYGGNADPKSIAIKQDELQKNAKHDSFFSQIINLKIEGEEEQEILVRDVQHHVYKPLFQHFDFQRIVRGQELHASVALHFINDEKIPGVVAGGVLSRVLTSLDVVCRPRHLPEYIEVDVGNLEVGESITAKDIKFPEGVRVAGELSEDELSQLVIASILRPAGGASSTSAEEEAADADDAE</sequence>
<feature type="compositionally biased region" description="Acidic residues" evidence="6">
    <location>
        <begin position="205"/>
        <end position="216"/>
    </location>
</feature>
<gene>
    <name evidence="5 9" type="primary">rplY</name>
    <name evidence="5" type="synonym">ctc</name>
    <name evidence="9" type="ORF">NCTC10717_00752</name>
</gene>
<dbReference type="Gene3D" id="2.170.120.20">
    <property type="entry name" value="Ribosomal protein L25, beta domain"/>
    <property type="match status" value="1"/>
</dbReference>
<evidence type="ECO:0000256" key="6">
    <source>
        <dbReference type="SAM" id="MobiDB-lite"/>
    </source>
</evidence>
<dbReference type="GO" id="GO:0006412">
    <property type="term" value="P:translation"/>
    <property type="evidence" value="ECO:0007669"/>
    <property type="project" value="UniProtKB-UniRule"/>
</dbReference>
<proteinExistence type="inferred from homology"/>
<feature type="region of interest" description="Disordered" evidence="6">
    <location>
        <begin position="197"/>
        <end position="216"/>
    </location>
</feature>
<dbReference type="GO" id="GO:0008097">
    <property type="term" value="F:5S rRNA binding"/>
    <property type="evidence" value="ECO:0007669"/>
    <property type="project" value="InterPro"/>
</dbReference>
<feature type="domain" description="Large ribosomal subunit protein bL25 beta" evidence="8">
    <location>
        <begin position="107"/>
        <end position="195"/>
    </location>
</feature>
<keyword evidence="4 5" id="KW-0687">Ribonucleoprotein</keyword>
<dbReference type="InterPro" id="IPR020055">
    <property type="entry name" value="Ribosomal_bL25_short"/>
</dbReference>
<dbReference type="InterPro" id="IPR011035">
    <property type="entry name" value="Ribosomal_bL25/Gln-tRNA_synth"/>
</dbReference>
<dbReference type="FunFam" id="2.40.240.10:FF:000002">
    <property type="entry name" value="50S ribosomal protein L25"/>
    <property type="match status" value="1"/>
</dbReference>
<dbReference type="Proteomes" id="UP000254575">
    <property type="component" value="Unassembled WGS sequence"/>
</dbReference>
<evidence type="ECO:0000256" key="4">
    <source>
        <dbReference type="ARBA" id="ARBA00023274"/>
    </source>
</evidence>
<dbReference type="InterPro" id="IPR029751">
    <property type="entry name" value="Ribosomal_L25_dom"/>
</dbReference>
<comment type="similarity">
    <text evidence="5">Belongs to the bacterial ribosomal protein bL25 family. CTC subfamily.</text>
</comment>
<feature type="domain" description="Large ribosomal subunit protein bL25 L25" evidence="7">
    <location>
        <begin position="10"/>
        <end position="98"/>
    </location>
</feature>
<dbReference type="HAMAP" id="MF_01334">
    <property type="entry name" value="Ribosomal_bL25_CTC"/>
    <property type="match status" value="1"/>
</dbReference>
<dbReference type="SUPFAM" id="SSF50715">
    <property type="entry name" value="Ribosomal protein L25-like"/>
    <property type="match status" value="1"/>
</dbReference>
<dbReference type="NCBIfam" id="NF004130">
    <property type="entry name" value="PRK05618.1-5"/>
    <property type="match status" value="1"/>
</dbReference>
<dbReference type="CDD" id="cd00495">
    <property type="entry name" value="Ribosomal_L25_TL5_CTC"/>
    <property type="match status" value="1"/>
</dbReference>
<keyword evidence="2 5" id="KW-0694">RNA-binding</keyword>
<evidence type="ECO:0000256" key="3">
    <source>
        <dbReference type="ARBA" id="ARBA00022980"/>
    </source>
</evidence>
<dbReference type="PANTHER" id="PTHR33284">
    <property type="entry name" value="RIBOSOMAL PROTEIN L25/GLN-TRNA SYNTHETASE, ANTI-CODON-BINDING DOMAIN-CONTAINING PROTEIN"/>
    <property type="match status" value="1"/>
</dbReference>
<name>A0A380MLU1_9GAMM</name>
<evidence type="ECO:0000313" key="9">
    <source>
        <dbReference type="EMBL" id="SUO92810.1"/>
    </source>
</evidence>
<dbReference type="AlphaFoldDB" id="A0A380MLU1"/>
<keyword evidence="10" id="KW-1185">Reference proteome</keyword>
<evidence type="ECO:0000259" key="7">
    <source>
        <dbReference type="Pfam" id="PF01386"/>
    </source>
</evidence>
<dbReference type="Gene3D" id="2.40.240.10">
    <property type="entry name" value="Ribosomal Protein L25, Chain P"/>
    <property type="match status" value="1"/>
</dbReference>
<dbReference type="NCBIfam" id="NF004612">
    <property type="entry name" value="PRK05943.1"/>
    <property type="match status" value="1"/>
</dbReference>
<dbReference type="PANTHER" id="PTHR33284:SF1">
    <property type="entry name" value="RIBOSOMAL PROTEIN L25_GLN-TRNA SYNTHETASE, ANTI-CODON-BINDING DOMAIN-CONTAINING PROTEIN"/>
    <property type="match status" value="1"/>
</dbReference>
<dbReference type="NCBIfam" id="TIGR00731">
    <property type="entry name" value="bL25_bact_ctc"/>
    <property type="match status" value="1"/>
</dbReference>
<evidence type="ECO:0000259" key="8">
    <source>
        <dbReference type="Pfam" id="PF14693"/>
    </source>
</evidence>
<keyword evidence="1 5" id="KW-0699">rRNA-binding</keyword>
<evidence type="ECO:0000256" key="2">
    <source>
        <dbReference type="ARBA" id="ARBA00022884"/>
    </source>
</evidence>
<dbReference type="GO" id="GO:0003735">
    <property type="term" value="F:structural constituent of ribosome"/>
    <property type="evidence" value="ECO:0007669"/>
    <property type="project" value="InterPro"/>
</dbReference>
<comment type="subunit">
    <text evidence="5">Part of the 50S ribosomal subunit; part of the 5S rRNA/L5/L18/L25 subcomplex. Contacts the 5S rRNA. Binds to the 5S rRNA independently of L5 and L18.</text>
</comment>
<dbReference type="Pfam" id="PF01386">
    <property type="entry name" value="Ribosomal_L25p"/>
    <property type="match status" value="1"/>
</dbReference>
<protein>
    <recommendedName>
        <fullName evidence="5">Large ribosomal subunit protein bL25</fullName>
    </recommendedName>
    <alternativeName>
        <fullName evidence="5">General stress protein CTC</fullName>
    </alternativeName>
</protein>
<accession>A0A380MLU1</accession>
<evidence type="ECO:0000256" key="5">
    <source>
        <dbReference type="HAMAP-Rule" id="MF_01334"/>
    </source>
</evidence>
<dbReference type="InterPro" id="IPR037121">
    <property type="entry name" value="Ribosomal_bL25_C"/>
</dbReference>
<dbReference type="InterPro" id="IPR020057">
    <property type="entry name" value="Ribosomal_bL25_b-dom"/>
</dbReference>
<dbReference type="GO" id="GO:0022625">
    <property type="term" value="C:cytosolic large ribosomal subunit"/>
    <property type="evidence" value="ECO:0007669"/>
    <property type="project" value="TreeGrafter"/>
</dbReference>
<dbReference type="InterPro" id="IPR020056">
    <property type="entry name" value="Rbsml_bL25/Gln-tRNA_synth_N"/>
</dbReference>